<dbReference type="PANTHER" id="PTHR47447:SF17">
    <property type="entry name" value="OS12G0638900 PROTEIN"/>
    <property type="match status" value="1"/>
</dbReference>
<dbReference type="InterPro" id="IPR011990">
    <property type="entry name" value="TPR-like_helical_dom_sf"/>
</dbReference>
<evidence type="ECO:0000256" key="1">
    <source>
        <dbReference type="ARBA" id="ARBA00022737"/>
    </source>
</evidence>
<feature type="region of interest" description="Disordered" evidence="2">
    <location>
        <begin position="524"/>
        <end position="592"/>
    </location>
</feature>
<feature type="region of interest" description="Disordered" evidence="2">
    <location>
        <begin position="858"/>
        <end position="885"/>
    </location>
</feature>
<dbReference type="EMBL" id="ML143400">
    <property type="protein sequence ID" value="TBU31272.1"/>
    <property type="molecule type" value="Genomic_DNA"/>
</dbReference>
<dbReference type="PANTHER" id="PTHR47447">
    <property type="entry name" value="OS03G0856100 PROTEIN"/>
    <property type="match status" value="1"/>
</dbReference>
<dbReference type="AlphaFoldDB" id="A0A4Q9MX24"/>
<dbReference type="Gene3D" id="1.25.40.10">
    <property type="entry name" value="Tetratricopeptide repeat domain"/>
    <property type="match status" value="1"/>
</dbReference>
<reference evidence="3" key="1">
    <citation type="submission" date="2019-01" db="EMBL/GenBank/DDBJ databases">
        <title>Draft genome sequences of three monokaryotic isolates of the white-rot basidiomycete fungus Dichomitus squalens.</title>
        <authorList>
            <consortium name="DOE Joint Genome Institute"/>
            <person name="Lopez S.C."/>
            <person name="Andreopoulos B."/>
            <person name="Pangilinan J."/>
            <person name="Lipzen A."/>
            <person name="Riley R."/>
            <person name="Ahrendt S."/>
            <person name="Ng V."/>
            <person name="Barry K."/>
            <person name="Daum C."/>
            <person name="Grigoriev I.V."/>
            <person name="Hilden K.S."/>
            <person name="Makela M.R."/>
            <person name="de Vries R.P."/>
        </authorList>
    </citation>
    <scope>NUCLEOTIDE SEQUENCE [LARGE SCALE GENOMIC DNA]</scope>
    <source>
        <strain evidence="3">OM18370.1</strain>
    </source>
</reference>
<accession>A0A4Q9MX24</accession>
<feature type="compositionally biased region" description="Acidic residues" evidence="2">
    <location>
        <begin position="868"/>
        <end position="877"/>
    </location>
</feature>
<protein>
    <submittedName>
        <fullName evidence="3">Uncharacterized protein</fullName>
    </submittedName>
</protein>
<proteinExistence type="predicted"/>
<name>A0A4Q9MX24_9APHY</name>
<evidence type="ECO:0000256" key="2">
    <source>
        <dbReference type="SAM" id="MobiDB-lite"/>
    </source>
</evidence>
<dbReference type="OrthoDB" id="5588846at2759"/>
<dbReference type="Proteomes" id="UP000292957">
    <property type="component" value="Unassembled WGS sequence"/>
</dbReference>
<feature type="compositionally biased region" description="Basic and acidic residues" evidence="2">
    <location>
        <begin position="858"/>
        <end position="867"/>
    </location>
</feature>
<organism evidence="3">
    <name type="scientific">Dichomitus squalens</name>
    <dbReference type="NCBI Taxonomy" id="114155"/>
    <lineage>
        <taxon>Eukaryota</taxon>
        <taxon>Fungi</taxon>
        <taxon>Dikarya</taxon>
        <taxon>Basidiomycota</taxon>
        <taxon>Agaricomycotina</taxon>
        <taxon>Agaricomycetes</taxon>
        <taxon>Polyporales</taxon>
        <taxon>Polyporaceae</taxon>
        <taxon>Dichomitus</taxon>
    </lineage>
</organism>
<feature type="compositionally biased region" description="Polar residues" evidence="2">
    <location>
        <begin position="561"/>
        <end position="574"/>
    </location>
</feature>
<gene>
    <name evidence="3" type="ORF">BD311DRAFT_133752</name>
</gene>
<evidence type="ECO:0000313" key="3">
    <source>
        <dbReference type="EMBL" id="TBU31272.1"/>
    </source>
</evidence>
<sequence>MSGALLPHALLDLTLSRASARLESLAYQSFRRNASIQGKRYAHQSVSFTEMASSDYLPLGKDGRSFYSRRQISRQKLSPLESAGLFPYTHNKAVTELEKRIAELKEAPVAEVSEAAEMAPTYSDEELVSIYEDLLAVPLPTPGQEHAVVDLEAQRRADEAIVRRTVHSLYALEDPSAIAIDLKSQYTAAISKLSEMVEALEPLRDPSGALPVEVSLLSDEQWVSLVRVCVEGHDGAAAETIVGLMKRSGSNVPDIALEAVMSVYASVGDVPSAERFLTTFADPSPPPALRDLHIKAHLRALAPRTFPTQALSLIHAYESRNLPAPQRTYTRLISSLLSLRSSVGEAQAWDLFAHMRYVAHPIPDAFLYTLMISACASRIIAPQPARALDLFTEMTIDKRIPPTAAAYTAAIYACARSGEKLYVGEAFRLAKEMLDGHRDAYGNPAFRPDRKTFCALLEGAKRTGDLAKVRWILAEIVAECLREGGRGGVAVDEEILTHVFHAYAAYRPPFKRSAVVLVERNGDKPTEAVDGGATVSLEAEARSAEAAPTESEGAPAPQEGEATSTATANVSSQEGEAAPEHPQSPVETETTHFSTLLPQSHAEVLGEAQALFARVLRYVVTPFRQASDDAEHTSEAEDAIAHAFQHVRPTPRLLNAYLSVHYAHALFDAGPHLYRTVFSELGVQRNAWTYIEALERAARARREERKQALRFAREAWAGWAPVEEAWWRREGTNEARVDARLVERAYVAMIRVLALTGYHREAVRLVRQFVDRYTPSQISKPNPKHTLRSTRILLTAPRPVVRMLSSTEVPDDTVPPSLSFFELEVLHHRLVAVGDRESIGYIKYVCMSYQGALKRRKDAALRAKPVTDPEEQGDEQNADGRKDTE</sequence>
<keyword evidence="1" id="KW-0677">Repeat</keyword>